<evidence type="ECO:0000313" key="2">
    <source>
        <dbReference type="Proteomes" id="UP000762676"/>
    </source>
</evidence>
<dbReference type="Proteomes" id="UP000762676">
    <property type="component" value="Unassembled WGS sequence"/>
</dbReference>
<protein>
    <submittedName>
        <fullName evidence="1">Pol polyprotein</fullName>
    </submittedName>
</protein>
<dbReference type="EMBL" id="BMAT01000413">
    <property type="protein sequence ID" value="GFR65840.1"/>
    <property type="molecule type" value="Genomic_DNA"/>
</dbReference>
<keyword evidence="2" id="KW-1185">Reference proteome</keyword>
<name>A0AAV4F030_9GAST</name>
<comment type="caution">
    <text evidence="1">The sequence shown here is derived from an EMBL/GenBank/DDBJ whole genome shotgun (WGS) entry which is preliminary data.</text>
</comment>
<reference evidence="1 2" key="1">
    <citation type="journal article" date="2021" name="Elife">
        <title>Chloroplast acquisition without the gene transfer in kleptoplastic sea slugs, Plakobranchus ocellatus.</title>
        <authorList>
            <person name="Maeda T."/>
            <person name="Takahashi S."/>
            <person name="Yoshida T."/>
            <person name="Shimamura S."/>
            <person name="Takaki Y."/>
            <person name="Nagai Y."/>
            <person name="Toyoda A."/>
            <person name="Suzuki Y."/>
            <person name="Arimoto A."/>
            <person name="Ishii H."/>
            <person name="Satoh N."/>
            <person name="Nishiyama T."/>
            <person name="Hasebe M."/>
            <person name="Maruyama T."/>
            <person name="Minagawa J."/>
            <person name="Obokata J."/>
            <person name="Shigenobu S."/>
        </authorList>
    </citation>
    <scope>NUCLEOTIDE SEQUENCE [LARGE SCALE GENOMIC DNA]</scope>
</reference>
<evidence type="ECO:0000313" key="1">
    <source>
        <dbReference type="EMBL" id="GFR65840.1"/>
    </source>
</evidence>
<organism evidence="1 2">
    <name type="scientific">Elysia marginata</name>
    <dbReference type="NCBI Taxonomy" id="1093978"/>
    <lineage>
        <taxon>Eukaryota</taxon>
        <taxon>Metazoa</taxon>
        <taxon>Spiralia</taxon>
        <taxon>Lophotrochozoa</taxon>
        <taxon>Mollusca</taxon>
        <taxon>Gastropoda</taxon>
        <taxon>Heterobranchia</taxon>
        <taxon>Euthyneura</taxon>
        <taxon>Panpulmonata</taxon>
        <taxon>Sacoglossa</taxon>
        <taxon>Placobranchoidea</taxon>
        <taxon>Plakobranchidae</taxon>
        <taxon>Elysia</taxon>
    </lineage>
</organism>
<sequence>MRFCFTVIHTAGKNLYVADALSRAPVREADANEVEKEENLHIFVDSLMQGLSPTKKRLEEIKRPQDRDDVIKLVNDFCKTAWPESPYDNERVKKMWDANASILKKSGQSAISL</sequence>
<gene>
    <name evidence="1" type="ORF">ElyMa_000212500</name>
</gene>
<accession>A0AAV4F030</accession>
<dbReference type="AlphaFoldDB" id="A0AAV4F030"/>
<proteinExistence type="predicted"/>